<reference evidence="2 3" key="1">
    <citation type="submission" date="2020-03" db="EMBL/GenBank/DDBJ databases">
        <title>Salinimicrobium sp. nov, isolated from SCS.</title>
        <authorList>
            <person name="Cao W.R."/>
        </authorList>
    </citation>
    <scope>NUCLEOTIDE SEQUENCE [LARGE SCALE GENOMIC DNA]</scope>
    <source>
        <strain evidence="3">J15B91</strain>
    </source>
</reference>
<feature type="compositionally biased region" description="Polar residues" evidence="1">
    <location>
        <begin position="299"/>
        <end position="312"/>
    </location>
</feature>
<organism evidence="2 3">
    <name type="scientific">Salinimicrobium oceani</name>
    <dbReference type="NCBI Taxonomy" id="2722702"/>
    <lineage>
        <taxon>Bacteria</taxon>
        <taxon>Pseudomonadati</taxon>
        <taxon>Bacteroidota</taxon>
        <taxon>Flavobacteriia</taxon>
        <taxon>Flavobacteriales</taxon>
        <taxon>Flavobacteriaceae</taxon>
        <taxon>Salinimicrobium</taxon>
    </lineage>
</organism>
<gene>
    <name evidence="2" type="ORF">HC175_11445</name>
</gene>
<comment type="caution">
    <text evidence="2">The sequence shown here is derived from an EMBL/GenBank/DDBJ whole genome shotgun (WGS) entry which is preliminary data.</text>
</comment>
<accession>A0ABX1CZV4</accession>
<feature type="region of interest" description="Disordered" evidence="1">
    <location>
        <begin position="291"/>
        <end position="319"/>
    </location>
</feature>
<dbReference type="Proteomes" id="UP000703674">
    <property type="component" value="Unassembled WGS sequence"/>
</dbReference>
<evidence type="ECO:0000313" key="3">
    <source>
        <dbReference type="Proteomes" id="UP000703674"/>
    </source>
</evidence>
<evidence type="ECO:0000256" key="1">
    <source>
        <dbReference type="SAM" id="MobiDB-lite"/>
    </source>
</evidence>
<sequence>MQTYNNNDNSLMLNKAILELNGIFNVNKKSTQSFPQQETTAATATKQFVHPILTKENIRETMSNYRKAVDAYNDRVLAENVTIKSYNKQVKQRREKEPLQMEQKILLSRFYSSIAPLSTWERNERIKHFNQESGMIAEKDKIQTVKFPAEQVFAAILWHYNQQLYKRQYQRIQLDVYVPGKLPYIELHSGWITRAKEDGVVRLKICNRTFRRYRERLEEAGILQDYIFEGSSRPVKMRINPQILTITDNYSSKKAAIKNQCVTSGGRTELPHNNVSNRTDLNKFQIKANVEKHSEERSSATGLTSLNSSSIRNTRKQGEEKKVAAAGEKLSLSQFLRQRIEDKEDFAQDLAAHRFDNYTPLRIEILQKEAYAGTLDRDEFKELVLQDFFKTAAKLWKDKQPYIGSWMKAYNHWMAQKWITPGGLSSNKHNILTRIPELRYRLQSVNRFLKKHEEFNLLFPGDYFDTTRTTAKEGGFEYTRKAWKKHEVYLQSKKSTENKTGIKAKNRKRRLSERQKADKHVRDYLRGKYDLQELFTKVEQLGNKELSAHLPEILKKANLKFQLNQR</sequence>
<protein>
    <submittedName>
        <fullName evidence="2">Uncharacterized protein</fullName>
    </submittedName>
</protein>
<dbReference type="RefSeq" id="WP_168138642.1">
    <property type="nucleotide sequence ID" value="NZ_JAAVJR010000006.1"/>
</dbReference>
<evidence type="ECO:0000313" key="2">
    <source>
        <dbReference type="EMBL" id="NJW53535.1"/>
    </source>
</evidence>
<feature type="compositionally biased region" description="Basic residues" evidence="1">
    <location>
        <begin position="502"/>
        <end position="511"/>
    </location>
</feature>
<keyword evidence="3" id="KW-1185">Reference proteome</keyword>
<name>A0ABX1CZV4_9FLAO</name>
<feature type="region of interest" description="Disordered" evidence="1">
    <location>
        <begin position="494"/>
        <end position="518"/>
    </location>
</feature>
<dbReference type="EMBL" id="JAAVJR010000006">
    <property type="protein sequence ID" value="NJW53535.1"/>
    <property type="molecule type" value="Genomic_DNA"/>
</dbReference>
<proteinExistence type="predicted"/>